<dbReference type="Proteomes" id="UP000037600">
    <property type="component" value="Unassembled WGS sequence"/>
</dbReference>
<feature type="domain" description="HTH tetR-type" evidence="5">
    <location>
        <begin position="30"/>
        <end position="90"/>
    </location>
</feature>
<evidence type="ECO:0000256" key="1">
    <source>
        <dbReference type="ARBA" id="ARBA00023015"/>
    </source>
</evidence>
<dbReference type="AlphaFoldDB" id="A0A0J8GTQ5"/>
<dbReference type="PROSITE" id="PS50977">
    <property type="entry name" value="HTH_TETR_2"/>
    <property type="match status" value="1"/>
</dbReference>
<dbReference type="GO" id="GO:0000976">
    <property type="term" value="F:transcription cis-regulatory region binding"/>
    <property type="evidence" value="ECO:0007669"/>
    <property type="project" value="TreeGrafter"/>
</dbReference>
<keyword evidence="7" id="KW-1185">Reference proteome</keyword>
<protein>
    <recommendedName>
        <fullName evidence="5">HTH tetR-type domain-containing protein</fullName>
    </recommendedName>
</protein>
<dbReference type="STRING" id="1513271.XM47_05060"/>
<evidence type="ECO:0000256" key="2">
    <source>
        <dbReference type="ARBA" id="ARBA00023125"/>
    </source>
</evidence>
<sequence>MGLWLKNLKQKKNESVAVATDLSKKETKWQEREKELIHTAHELVDLHGFANLTMDKLVDASVFSKGTIYKHFSSKEDLLVALGIHSISLNLELMNKALNYDGCSREKALALHFAYQLFGRLEPALFSCVLSTKSPAVVEKASAERLALFFQKEQEIAQICDTIFRQGIADKSLALANSLSIEQVSFASWSFSFGTNLLLNNAGECHGVSRISNHNVLLTNINLLFDGMNWQPLSTNFDYQTTWRNLELYFSEYIELVSKG</sequence>
<dbReference type="Gene3D" id="1.10.357.10">
    <property type="entry name" value="Tetracycline Repressor, domain 2"/>
    <property type="match status" value="1"/>
</dbReference>
<dbReference type="PANTHER" id="PTHR30055:SF234">
    <property type="entry name" value="HTH-TYPE TRANSCRIPTIONAL REGULATOR BETI"/>
    <property type="match status" value="1"/>
</dbReference>
<dbReference type="PANTHER" id="PTHR30055">
    <property type="entry name" value="HTH-TYPE TRANSCRIPTIONAL REGULATOR RUTR"/>
    <property type="match status" value="1"/>
</dbReference>
<reference evidence="6 7" key="1">
    <citation type="submission" date="2015-04" db="EMBL/GenBank/DDBJ databases">
        <title>Draft Genome Sequence of the Novel Agar-Digesting Marine Bacterium Q1.</title>
        <authorList>
            <person name="Li Y."/>
            <person name="Li D."/>
            <person name="Chen G."/>
            <person name="Du Z."/>
        </authorList>
    </citation>
    <scope>NUCLEOTIDE SEQUENCE [LARGE SCALE GENOMIC DNA]</scope>
    <source>
        <strain evidence="6 7">Q1</strain>
    </source>
</reference>
<evidence type="ECO:0000256" key="4">
    <source>
        <dbReference type="PROSITE-ProRule" id="PRU00335"/>
    </source>
</evidence>
<accession>A0A0J8GTQ5</accession>
<evidence type="ECO:0000256" key="3">
    <source>
        <dbReference type="ARBA" id="ARBA00023163"/>
    </source>
</evidence>
<comment type="caution">
    <text evidence="6">The sequence shown here is derived from an EMBL/GenBank/DDBJ whole genome shotgun (WGS) entry which is preliminary data.</text>
</comment>
<dbReference type="Pfam" id="PF00440">
    <property type="entry name" value="TetR_N"/>
    <property type="match status" value="1"/>
</dbReference>
<dbReference type="InterPro" id="IPR009057">
    <property type="entry name" value="Homeodomain-like_sf"/>
</dbReference>
<dbReference type="SUPFAM" id="SSF46689">
    <property type="entry name" value="Homeodomain-like"/>
    <property type="match status" value="1"/>
</dbReference>
<organism evidence="6 7">
    <name type="scientific">Catenovulum maritimum</name>
    <dbReference type="NCBI Taxonomy" id="1513271"/>
    <lineage>
        <taxon>Bacteria</taxon>
        <taxon>Pseudomonadati</taxon>
        <taxon>Pseudomonadota</taxon>
        <taxon>Gammaproteobacteria</taxon>
        <taxon>Alteromonadales</taxon>
        <taxon>Alteromonadaceae</taxon>
        <taxon>Catenovulum</taxon>
    </lineage>
</organism>
<evidence type="ECO:0000313" key="7">
    <source>
        <dbReference type="Proteomes" id="UP000037600"/>
    </source>
</evidence>
<name>A0A0J8GTQ5_9ALTE</name>
<dbReference type="PATRIC" id="fig|1513271.3.peg.1041"/>
<feature type="DNA-binding region" description="H-T-H motif" evidence="4">
    <location>
        <begin position="53"/>
        <end position="72"/>
    </location>
</feature>
<gene>
    <name evidence="6" type="ORF">XM47_05060</name>
</gene>
<dbReference type="GO" id="GO:0003700">
    <property type="term" value="F:DNA-binding transcription factor activity"/>
    <property type="evidence" value="ECO:0007669"/>
    <property type="project" value="TreeGrafter"/>
</dbReference>
<evidence type="ECO:0000313" key="6">
    <source>
        <dbReference type="EMBL" id="KMT66145.1"/>
    </source>
</evidence>
<dbReference type="InterPro" id="IPR001647">
    <property type="entry name" value="HTH_TetR"/>
</dbReference>
<dbReference type="PRINTS" id="PR00455">
    <property type="entry name" value="HTHTETR"/>
</dbReference>
<keyword evidence="3" id="KW-0804">Transcription</keyword>
<proteinExistence type="predicted"/>
<dbReference type="InterPro" id="IPR050109">
    <property type="entry name" value="HTH-type_TetR-like_transc_reg"/>
</dbReference>
<dbReference type="EMBL" id="LAZL01000006">
    <property type="protein sequence ID" value="KMT66145.1"/>
    <property type="molecule type" value="Genomic_DNA"/>
</dbReference>
<dbReference type="RefSeq" id="WP_077066486.1">
    <property type="nucleotide sequence ID" value="NZ_KQ130484.1"/>
</dbReference>
<keyword evidence="2 4" id="KW-0238">DNA-binding</keyword>
<keyword evidence="1" id="KW-0805">Transcription regulation</keyword>
<evidence type="ECO:0000259" key="5">
    <source>
        <dbReference type="PROSITE" id="PS50977"/>
    </source>
</evidence>